<dbReference type="Proteomes" id="UP000250143">
    <property type="component" value="Chromosome"/>
</dbReference>
<dbReference type="KEGG" id="lmur:CPS94_02815"/>
<protein>
    <recommendedName>
        <fullName evidence="6">DUF4231 domain-containing protein</fullName>
    </recommendedName>
</protein>
<organism evidence="2 5">
    <name type="scientific">Ligilactobacillus murinus</name>
    <dbReference type="NCBI Taxonomy" id="1622"/>
    <lineage>
        <taxon>Bacteria</taxon>
        <taxon>Bacillati</taxon>
        <taxon>Bacillota</taxon>
        <taxon>Bacilli</taxon>
        <taxon>Lactobacillales</taxon>
        <taxon>Lactobacillaceae</taxon>
        <taxon>Ligilactobacillus</taxon>
    </lineage>
</organism>
<dbReference type="Pfam" id="PF14015">
    <property type="entry name" value="DUF4231"/>
    <property type="match status" value="1"/>
</dbReference>
<evidence type="ECO:0000313" key="3">
    <source>
        <dbReference type="EMBL" id="AWZ41082.1"/>
    </source>
</evidence>
<name>A0AAD0PC88_9LACO</name>
<keyword evidence="4" id="KW-1185">Reference proteome</keyword>
<reference evidence="4 5" key="1">
    <citation type="submission" date="2017-09" db="EMBL/GenBank/DDBJ databases">
        <title>Predominant Lactobacillus spp. isolated from feces of mice subjected to short-term calorie restriction.</title>
        <authorList>
            <person name="Zhang C."/>
            <person name="Zhao L."/>
            <person name="Pan F."/>
        </authorList>
    </citation>
    <scope>NUCLEOTIDE SEQUENCE [LARGE SCALE GENOMIC DNA]</scope>
    <source>
        <strain evidence="3 4">CR141</strain>
        <strain evidence="2 5">CR147</strain>
    </source>
</reference>
<dbReference type="EMBL" id="CP023566">
    <property type="protein sequence ID" value="AWZ41082.1"/>
    <property type="molecule type" value="Genomic_DNA"/>
</dbReference>
<sequence length="144" mass="16767">MSEKDYLKGRLDAQISWYDEKSAAHKKWFYGLRVLQLLLTASIPFLTGLVLTYPSILKLISFFGFLLTVLEGILSLTKVHEKWIQYREICELLKKEKYMYLTKTGVYNTPGTDCFKTLVERCESIISNENLNWTNLTNARKKDA</sequence>
<keyword evidence="1" id="KW-0472">Membrane</keyword>
<evidence type="ECO:0000313" key="5">
    <source>
        <dbReference type="Proteomes" id="UP000250153"/>
    </source>
</evidence>
<evidence type="ECO:0008006" key="6">
    <source>
        <dbReference type="Google" id="ProtNLM"/>
    </source>
</evidence>
<proteinExistence type="predicted"/>
<dbReference type="EMBL" id="CP023565">
    <property type="protein sequence ID" value="AWZ37927.1"/>
    <property type="molecule type" value="Genomic_DNA"/>
</dbReference>
<accession>A0AAD0PC88</accession>
<keyword evidence="1" id="KW-0812">Transmembrane</keyword>
<evidence type="ECO:0000313" key="4">
    <source>
        <dbReference type="Proteomes" id="UP000250143"/>
    </source>
</evidence>
<evidence type="ECO:0000313" key="2">
    <source>
        <dbReference type="EMBL" id="AWZ37927.1"/>
    </source>
</evidence>
<gene>
    <name evidence="3" type="ORF">CPQ89_08650</name>
    <name evidence="2" type="ORF">CPS94_02815</name>
</gene>
<feature type="transmembrane region" description="Helical" evidence="1">
    <location>
        <begin position="34"/>
        <end position="53"/>
    </location>
</feature>
<dbReference type="AlphaFoldDB" id="A0AAD0PC88"/>
<feature type="transmembrane region" description="Helical" evidence="1">
    <location>
        <begin position="59"/>
        <end position="77"/>
    </location>
</feature>
<evidence type="ECO:0000256" key="1">
    <source>
        <dbReference type="SAM" id="Phobius"/>
    </source>
</evidence>
<dbReference type="InterPro" id="IPR025325">
    <property type="entry name" value="DUF4231"/>
</dbReference>
<keyword evidence="1" id="KW-1133">Transmembrane helix</keyword>
<dbReference type="Proteomes" id="UP000250153">
    <property type="component" value="Chromosome"/>
</dbReference>
<dbReference type="NCBIfam" id="NF033634">
    <property type="entry name" value="SLATT_1"/>
    <property type="match status" value="1"/>
</dbReference>